<organism evidence="1 2">
    <name type="scientific">Streptococcus oralis</name>
    <dbReference type="NCBI Taxonomy" id="1303"/>
    <lineage>
        <taxon>Bacteria</taxon>
        <taxon>Bacillati</taxon>
        <taxon>Bacillota</taxon>
        <taxon>Bacilli</taxon>
        <taxon>Lactobacillales</taxon>
        <taxon>Streptococcaceae</taxon>
        <taxon>Streptococcus</taxon>
    </lineage>
</organism>
<accession>A0A139M8B7</accession>
<reference evidence="1 2" key="1">
    <citation type="submission" date="2016-01" db="EMBL/GenBank/DDBJ databases">
        <title>Highly variable Streptococcus oralis are common among viridans streptococci isolated from primates.</title>
        <authorList>
            <person name="Denapaite D."/>
            <person name="Rieger M."/>
            <person name="Koendgen S."/>
            <person name="Brueckner R."/>
            <person name="Ochigava I."/>
            <person name="Kappeler P."/>
            <person name="Maetz-Rensing K."/>
            <person name="Leendertz F."/>
            <person name="Hakenbeck R."/>
        </authorList>
    </citation>
    <scope>NUCLEOTIDE SEQUENCE [LARGE SCALE GENOMIC DNA]</scope>
    <source>
        <strain evidence="1 2">DD05</strain>
    </source>
</reference>
<dbReference type="Proteomes" id="UP000070541">
    <property type="component" value="Unassembled WGS sequence"/>
</dbReference>
<protein>
    <submittedName>
        <fullName evidence="1">Uncharacterized protein</fullName>
    </submittedName>
</protein>
<dbReference type="AlphaFoldDB" id="A0A139M8B7"/>
<comment type="caution">
    <text evidence="1">The sequence shown here is derived from an EMBL/GenBank/DDBJ whole genome shotgun (WGS) entry which is preliminary data.</text>
</comment>
<dbReference type="PATRIC" id="fig|1303.76.peg.1477"/>
<evidence type="ECO:0000313" key="2">
    <source>
        <dbReference type="Proteomes" id="UP000070541"/>
    </source>
</evidence>
<evidence type="ECO:0000313" key="1">
    <source>
        <dbReference type="EMBL" id="KXT59914.1"/>
    </source>
</evidence>
<gene>
    <name evidence="1" type="ORF">SORDD05_01421</name>
</gene>
<proteinExistence type="predicted"/>
<dbReference type="EMBL" id="LQOG01000032">
    <property type="protein sequence ID" value="KXT59914.1"/>
    <property type="molecule type" value="Genomic_DNA"/>
</dbReference>
<name>A0A139M8B7_STROR</name>
<sequence length="40" mass="4500">MRLEKQEATAQAVAFLLAFLIFNSTSESNSYSFLSPFVIK</sequence>